<organism evidence="2 3">
    <name type="scientific">Nonomuraea mesophila</name>
    <dbReference type="NCBI Taxonomy" id="2530382"/>
    <lineage>
        <taxon>Bacteria</taxon>
        <taxon>Bacillati</taxon>
        <taxon>Actinomycetota</taxon>
        <taxon>Actinomycetes</taxon>
        <taxon>Streptosporangiales</taxon>
        <taxon>Streptosporangiaceae</taxon>
        <taxon>Nonomuraea</taxon>
    </lineage>
</organism>
<dbReference type="AlphaFoldDB" id="A0A4R5FYH7"/>
<reference evidence="2 3" key="1">
    <citation type="submission" date="2019-03" db="EMBL/GenBank/DDBJ databases">
        <title>Draft genome sequences of novel Actinobacteria.</title>
        <authorList>
            <person name="Sahin N."/>
            <person name="Ay H."/>
            <person name="Saygin H."/>
        </authorList>
    </citation>
    <scope>NUCLEOTIDE SEQUENCE [LARGE SCALE GENOMIC DNA]</scope>
    <source>
        <strain evidence="2 3">6K102</strain>
    </source>
</reference>
<evidence type="ECO:0000256" key="1">
    <source>
        <dbReference type="SAM" id="MobiDB-lite"/>
    </source>
</evidence>
<name>A0A4R5FYH7_9ACTN</name>
<proteinExistence type="predicted"/>
<keyword evidence="3" id="KW-1185">Reference proteome</keyword>
<dbReference type="RefSeq" id="WP_132627576.1">
    <property type="nucleotide sequence ID" value="NZ_SMLD01000001.1"/>
</dbReference>
<dbReference type="EMBL" id="SMLD01000001">
    <property type="protein sequence ID" value="TDE60311.1"/>
    <property type="molecule type" value="Genomic_DNA"/>
</dbReference>
<protein>
    <submittedName>
        <fullName evidence="2">Uncharacterized protein</fullName>
    </submittedName>
</protein>
<accession>A0A4R5FYH7</accession>
<evidence type="ECO:0000313" key="3">
    <source>
        <dbReference type="Proteomes" id="UP000295136"/>
    </source>
</evidence>
<comment type="caution">
    <text evidence="2">The sequence shown here is derived from an EMBL/GenBank/DDBJ whole genome shotgun (WGS) entry which is preliminary data.</text>
</comment>
<evidence type="ECO:0000313" key="2">
    <source>
        <dbReference type="EMBL" id="TDE60311.1"/>
    </source>
</evidence>
<feature type="compositionally biased region" description="Basic and acidic residues" evidence="1">
    <location>
        <begin position="151"/>
        <end position="175"/>
    </location>
</feature>
<sequence>MSVRPRPARSKLVGAGPTRLQAGSRILHVLEGAVDGHPVRIFDWIAGHASGSGRASLVFLHTVWAIPLPQVPFWAQAASKGQPHDGWRPGQVFRTGDDAFDAVDALQRPSRSRKDGRDDRATITDADFDSLQGGINRIENSATYCSFRPARKSDSEPGCAIERKEQIHEHRDSRSRPRRDHRSVREPAGSYL</sequence>
<gene>
    <name evidence="2" type="ORF">E1295_00235</name>
</gene>
<feature type="region of interest" description="Disordered" evidence="1">
    <location>
        <begin position="149"/>
        <end position="192"/>
    </location>
</feature>
<dbReference type="Proteomes" id="UP000295136">
    <property type="component" value="Unassembled WGS sequence"/>
</dbReference>